<feature type="compositionally biased region" description="Polar residues" evidence="1">
    <location>
        <begin position="29"/>
        <end position="45"/>
    </location>
</feature>
<name>A0A8H8SW73_9AGAM</name>
<sequence length="180" mass="20067">MSSRGRKRNDNLPPSRAREVQRAFRAQCPPQTNACSPPERQTTTREGLPDESHPVGASLMRPRLQIPICLRALLPRHYRPALNMAALPPQVRGRPRCNLPNGRPTLNITRPRLPDLAVSDHLPLTDTSAHIPRPVNAQNQGTEVLRSIIERDQGPIPTFAFNVPKQQSSILPNPADRAPY</sequence>
<dbReference type="GeneID" id="67027994"/>
<proteinExistence type="predicted"/>
<dbReference type="KEGG" id="rsx:RhiXN_05715"/>
<evidence type="ECO:0000256" key="1">
    <source>
        <dbReference type="SAM" id="MobiDB-lite"/>
    </source>
</evidence>
<dbReference type="Proteomes" id="UP000650533">
    <property type="component" value="Chromosome 6"/>
</dbReference>
<protein>
    <submittedName>
        <fullName evidence="2">Uncharacterized protein</fullName>
    </submittedName>
</protein>
<dbReference type="RefSeq" id="XP_043180963.1">
    <property type="nucleotide sequence ID" value="XM_043325531.1"/>
</dbReference>
<evidence type="ECO:0000313" key="2">
    <source>
        <dbReference type="EMBL" id="QRW20726.1"/>
    </source>
</evidence>
<feature type="region of interest" description="Disordered" evidence="1">
    <location>
        <begin position="1"/>
        <end position="56"/>
    </location>
</feature>
<evidence type="ECO:0000313" key="3">
    <source>
        <dbReference type="Proteomes" id="UP000650533"/>
    </source>
</evidence>
<dbReference type="EMBL" id="CP059663">
    <property type="protein sequence ID" value="QRW20726.1"/>
    <property type="molecule type" value="Genomic_DNA"/>
</dbReference>
<organism evidence="2 3">
    <name type="scientific">Rhizoctonia solani</name>
    <dbReference type="NCBI Taxonomy" id="456999"/>
    <lineage>
        <taxon>Eukaryota</taxon>
        <taxon>Fungi</taxon>
        <taxon>Dikarya</taxon>
        <taxon>Basidiomycota</taxon>
        <taxon>Agaricomycotina</taxon>
        <taxon>Agaricomycetes</taxon>
        <taxon>Cantharellales</taxon>
        <taxon>Ceratobasidiaceae</taxon>
        <taxon>Rhizoctonia</taxon>
    </lineage>
</organism>
<dbReference type="AlphaFoldDB" id="A0A8H8SW73"/>
<accession>A0A8H8SW73</accession>
<reference evidence="2" key="1">
    <citation type="submission" date="2020-05" db="EMBL/GenBank/DDBJ databases">
        <title>Evolutionary and genomic comparisons of hybrid uninucleate and nonhybrid Rhizoctonia fungi.</title>
        <authorList>
            <person name="Li C."/>
            <person name="Chen X."/>
        </authorList>
    </citation>
    <scope>NUCLEOTIDE SEQUENCE</scope>
    <source>
        <strain evidence="2">AG-1 IA</strain>
    </source>
</reference>
<gene>
    <name evidence="2" type="ORF">RhiXN_05715</name>
</gene>